<sequence length="99" mass="11710">MSWFLWGAALIPLESAGIFVYVFLKYQRALRHPDYIRYWFWPIVFTVWLVVADTGGFQEHETLLPSGLIFLVFNVLFIFNTFSICMQKRKNTNDPKGDR</sequence>
<comment type="caution">
    <text evidence="2">The sequence shown here is derived from an EMBL/GenBank/DDBJ whole genome shotgun (WGS) entry which is preliminary data.</text>
</comment>
<feature type="transmembrane region" description="Helical" evidence="1">
    <location>
        <begin position="36"/>
        <end position="57"/>
    </location>
</feature>
<dbReference type="EMBL" id="MGJL01000011">
    <property type="protein sequence ID" value="OGN08102.1"/>
    <property type="molecule type" value="Genomic_DNA"/>
</dbReference>
<evidence type="ECO:0000256" key="1">
    <source>
        <dbReference type="SAM" id="Phobius"/>
    </source>
</evidence>
<protein>
    <submittedName>
        <fullName evidence="2">Uncharacterized protein</fullName>
    </submittedName>
</protein>
<feature type="transmembrane region" description="Helical" evidence="1">
    <location>
        <begin position="6"/>
        <end position="24"/>
    </location>
</feature>
<dbReference type="AlphaFoldDB" id="A0A1F8F4P2"/>
<evidence type="ECO:0000313" key="2">
    <source>
        <dbReference type="EMBL" id="OGN08102.1"/>
    </source>
</evidence>
<dbReference type="Proteomes" id="UP000178023">
    <property type="component" value="Unassembled WGS sequence"/>
</dbReference>
<keyword evidence="1" id="KW-1133">Transmembrane helix</keyword>
<accession>A0A1F8F4P2</accession>
<organism evidence="2 3">
    <name type="scientific">Candidatus Yanofskybacteria bacterium RIFCSPHIGHO2_01_FULL_45_42</name>
    <dbReference type="NCBI Taxonomy" id="1802671"/>
    <lineage>
        <taxon>Bacteria</taxon>
        <taxon>Candidatus Yanofskyibacteriota</taxon>
    </lineage>
</organism>
<gene>
    <name evidence="2" type="ORF">A2750_01470</name>
</gene>
<proteinExistence type="predicted"/>
<evidence type="ECO:0000313" key="3">
    <source>
        <dbReference type="Proteomes" id="UP000178023"/>
    </source>
</evidence>
<keyword evidence="1" id="KW-0812">Transmembrane</keyword>
<reference evidence="2 3" key="1">
    <citation type="journal article" date="2016" name="Nat. Commun.">
        <title>Thousands of microbial genomes shed light on interconnected biogeochemical processes in an aquifer system.</title>
        <authorList>
            <person name="Anantharaman K."/>
            <person name="Brown C.T."/>
            <person name="Hug L.A."/>
            <person name="Sharon I."/>
            <person name="Castelle C.J."/>
            <person name="Probst A.J."/>
            <person name="Thomas B.C."/>
            <person name="Singh A."/>
            <person name="Wilkins M.J."/>
            <person name="Karaoz U."/>
            <person name="Brodie E.L."/>
            <person name="Williams K.H."/>
            <person name="Hubbard S.S."/>
            <person name="Banfield J.F."/>
        </authorList>
    </citation>
    <scope>NUCLEOTIDE SEQUENCE [LARGE SCALE GENOMIC DNA]</scope>
</reference>
<keyword evidence="1" id="KW-0472">Membrane</keyword>
<name>A0A1F8F4P2_9BACT</name>
<feature type="transmembrane region" description="Helical" evidence="1">
    <location>
        <begin position="63"/>
        <end position="86"/>
    </location>
</feature>